<feature type="compositionally biased region" description="Polar residues" evidence="1">
    <location>
        <begin position="496"/>
        <end position="517"/>
    </location>
</feature>
<protein>
    <recommendedName>
        <fullName evidence="4">BZIP domain-containing protein</fullName>
    </recommendedName>
</protein>
<organism evidence="2 3">
    <name type="scientific">Discostella pseudostelligera</name>
    <dbReference type="NCBI Taxonomy" id="259834"/>
    <lineage>
        <taxon>Eukaryota</taxon>
        <taxon>Sar</taxon>
        <taxon>Stramenopiles</taxon>
        <taxon>Ochrophyta</taxon>
        <taxon>Bacillariophyta</taxon>
        <taxon>Coscinodiscophyceae</taxon>
        <taxon>Thalassiosirophycidae</taxon>
        <taxon>Stephanodiscales</taxon>
        <taxon>Stephanodiscaceae</taxon>
        <taxon>Discostella</taxon>
    </lineage>
</organism>
<sequence length="1045" mass="114102">MPHSNNYSIGNDGGGHYPPAPGVHGPADALNNVVQSQFGDGHPQQQQQQSHQENNPQINSYMQHHSFANNQNQHQPSQQPHQVLAPQQQQPQQFLPGPFYTLQQQQAFAQARLAAAAQAQQWQQQLAQVQFQAQQQQAQLQGATITTSPPQQNVHSFQLVGQHQNSQSQLSHSSSTPGAAAALAMPPALNFTINASEHGAEALAAPAAALHATSAPSASSTRATTPAPAVAAEPSRRQLSGTKSQLAAKPTINDSKTSSTSMKYHTTMIASKKKLPENSAPDTCVSSGISSSAAKLIQNAMDESNTFEIPSESSTMNYADGSEPSYAQKKQSSRDRNREHARCTRLRKKAYVDKLKELVDGLHAERNEDARKRRAAVQRLAEVQELRRKVVNTFLEYHCKFESDYNKWKLIVETADDGNAVEEEFWMKQPITPYRSFRRCEIQKGSRILKGINALVRDSASMAVMIETIGSRNLRWLQRKRDDFLGQYSSKRNHPKSSTAVNMPRTVRQNRQTQHAISSLSSCSGSSTEFGSSSEEERRLAQRRSIPAKSMVDVLKGSATAAKNVTSSSSSNETNQPLLQHQNSSNDFHDYNAPSLPDPLPRSVGSSSSIADGIDSDNCVVGIKQMSSDSSSGEDEKPDTAASEEMHLQKKRKIDNSGHKNIMTAARAEESNCAPTSQPSFTAANMNLPPNIARSGGIFHNVKVMTQSRGTTGINAQLPNGHANLSRAPATALPPFAGIGKRKQPPATSMTSSNKNINHMGMSTTVSQPSRPPLARNSDTNITSGTSHHNGGNINNINSHNNRSSSNFRYNGSSDHNIITFDYGSVSSSQTMNRGIEAHYHINEDDMILTDDVLMCPFIFRSREAVRYGALAECVQPGMLRACFSPTSKLRNIEMIFDAMGFCQQLERASGNEGMAHIIPNSLEMALAPNSEEARVITLAKPPFKIVYVNEPWTAITGYTQLDAEGKDLSMLHQDHQNSGAGVGSGMPRNEYENAANGVSTSGTYIQFDINGRELLNFMCSYPISNLKGEVTHILHVCKELPARA</sequence>
<name>A0ABD3NDX1_9STRA</name>
<feature type="region of interest" description="Disordered" evidence="1">
    <location>
        <begin position="215"/>
        <end position="262"/>
    </location>
</feature>
<dbReference type="Proteomes" id="UP001530293">
    <property type="component" value="Unassembled WGS sequence"/>
</dbReference>
<feature type="compositionally biased region" description="Basic and acidic residues" evidence="1">
    <location>
        <begin position="634"/>
        <end position="657"/>
    </location>
</feature>
<feature type="region of interest" description="Disordered" evidence="1">
    <location>
        <begin position="763"/>
        <end position="809"/>
    </location>
</feature>
<evidence type="ECO:0000313" key="2">
    <source>
        <dbReference type="EMBL" id="KAL3770970.1"/>
    </source>
</evidence>
<evidence type="ECO:0008006" key="4">
    <source>
        <dbReference type="Google" id="ProtNLM"/>
    </source>
</evidence>
<dbReference type="CDD" id="cd14809">
    <property type="entry name" value="bZIP_AUREO-like"/>
    <property type="match status" value="1"/>
</dbReference>
<feature type="region of interest" description="Disordered" evidence="1">
    <location>
        <begin position="562"/>
        <end position="657"/>
    </location>
</feature>
<keyword evidence="3" id="KW-1185">Reference proteome</keyword>
<dbReference type="Gene3D" id="3.30.450.20">
    <property type="entry name" value="PAS domain"/>
    <property type="match status" value="1"/>
</dbReference>
<evidence type="ECO:0000313" key="3">
    <source>
        <dbReference type="Proteomes" id="UP001530293"/>
    </source>
</evidence>
<feature type="compositionally biased region" description="Polar residues" evidence="1">
    <location>
        <begin position="252"/>
        <end position="262"/>
    </location>
</feature>
<feature type="compositionally biased region" description="Low complexity" evidence="1">
    <location>
        <begin position="162"/>
        <end position="179"/>
    </location>
</feature>
<feature type="compositionally biased region" description="Polar residues" evidence="1">
    <location>
        <begin position="576"/>
        <end position="586"/>
    </location>
</feature>
<accession>A0ABD3NDX1</accession>
<feature type="region of interest" description="Disordered" evidence="1">
    <location>
        <begin position="308"/>
        <end position="342"/>
    </location>
</feature>
<feature type="compositionally biased region" description="Low complexity" evidence="1">
    <location>
        <begin position="35"/>
        <end position="54"/>
    </location>
</feature>
<reference evidence="2 3" key="1">
    <citation type="submission" date="2024-10" db="EMBL/GenBank/DDBJ databases">
        <title>Updated reference genomes for cyclostephanoid diatoms.</title>
        <authorList>
            <person name="Roberts W.R."/>
            <person name="Alverson A.J."/>
        </authorList>
    </citation>
    <scope>NUCLEOTIDE SEQUENCE [LARGE SCALE GENOMIC DNA]</scope>
    <source>
        <strain evidence="2 3">AJA232-27</strain>
    </source>
</reference>
<feature type="compositionally biased region" description="Basic and acidic residues" evidence="1">
    <location>
        <begin position="332"/>
        <end position="342"/>
    </location>
</feature>
<feature type="region of interest" description="Disordered" evidence="1">
    <location>
        <begin position="1"/>
        <end position="54"/>
    </location>
</feature>
<feature type="compositionally biased region" description="Low complexity" evidence="1">
    <location>
        <begin position="562"/>
        <end position="575"/>
    </location>
</feature>
<dbReference type="AlphaFoldDB" id="A0ABD3NDX1"/>
<gene>
    <name evidence="2" type="ORF">ACHAWU_005299</name>
</gene>
<feature type="compositionally biased region" description="Low complexity" evidence="1">
    <location>
        <begin position="518"/>
        <end position="533"/>
    </location>
</feature>
<feature type="compositionally biased region" description="Low complexity" evidence="1">
    <location>
        <begin position="784"/>
        <end position="809"/>
    </location>
</feature>
<feature type="compositionally biased region" description="Polar residues" evidence="1">
    <location>
        <begin position="308"/>
        <end position="317"/>
    </location>
</feature>
<feature type="region of interest" description="Disordered" evidence="1">
    <location>
        <begin position="69"/>
        <end position="89"/>
    </location>
</feature>
<proteinExistence type="predicted"/>
<feature type="region of interest" description="Disordered" evidence="1">
    <location>
        <begin position="160"/>
        <end position="179"/>
    </location>
</feature>
<evidence type="ECO:0000256" key="1">
    <source>
        <dbReference type="SAM" id="MobiDB-lite"/>
    </source>
</evidence>
<dbReference type="EMBL" id="JALLBG020000033">
    <property type="protein sequence ID" value="KAL3770970.1"/>
    <property type="molecule type" value="Genomic_DNA"/>
</dbReference>
<comment type="caution">
    <text evidence="2">The sequence shown here is derived from an EMBL/GenBank/DDBJ whole genome shotgun (WGS) entry which is preliminary data.</text>
</comment>
<feature type="region of interest" description="Disordered" evidence="1">
    <location>
        <begin position="487"/>
        <end position="546"/>
    </location>
</feature>
<feature type="compositionally biased region" description="Low complexity" evidence="1">
    <location>
        <begin position="215"/>
        <end position="233"/>
    </location>
</feature>
<feature type="compositionally biased region" description="Low complexity" evidence="1">
    <location>
        <begin position="603"/>
        <end position="617"/>
    </location>
</feature>
<dbReference type="InterPro" id="IPR035965">
    <property type="entry name" value="PAS-like_dom_sf"/>
</dbReference>
<dbReference type="SUPFAM" id="SSF55785">
    <property type="entry name" value="PYP-like sensor domain (PAS domain)"/>
    <property type="match status" value="1"/>
</dbReference>